<dbReference type="GO" id="GO:0004124">
    <property type="term" value="F:cysteine synthase activity"/>
    <property type="evidence" value="ECO:0007669"/>
    <property type="project" value="TreeGrafter"/>
</dbReference>
<dbReference type="InterPro" id="IPR015422">
    <property type="entry name" value="PyrdxlP-dep_Trfase_small"/>
</dbReference>
<dbReference type="AlphaFoldDB" id="A0AB33BQ44"/>
<evidence type="ECO:0000256" key="4">
    <source>
        <dbReference type="ARBA" id="ARBA00022898"/>
    </source>
</evidence>
<dbReference type="GO" id="GO:0006535">
    <property type="term" value="P:cysteine biosynthetic process from serine"/>
    <property type="evidence" value="ECO:0007669"/>
    <property type="project" value="TreeGrafter"/>
</dbReference>
<evidence type="ECO:0000256" key="1">
    <source>
        <dbReference type="ARBA" id="ARBA00001933"/>
    </source>
</evidence>
<protein>
    <submittedName>
        <fullName evidence="6">Uncharacterized protein</fullName>
    </submittedName>
</protein>
<dbReference type="RefSeq" id="WP_002741603.1">
    <property type="nucleotide sequence ID" value="NZ_CP020771.1"/>
</dbReference>
<evidence type="ECO:0000256" key="3">
    <source>
        <dbReference type="ARBA" id="ARBA00022679"/>
    </source>
</evidence>
<dbReference type="EMBL" id="CP020771">
    <property type="protein sequence ID" value="ARI80643.1"/>
    <property type="molecule type" value="Genomic_DNA"/>
</dbReference>
<dbReference type="PANTHER" id="PTHR43797:SF2">
    <property type="entry name" value="HOMOCYSTEINE_CYSTEINE SYNTHASE"/>
    <property type="match status" value="1"/>
</dbReference>
<dbReference type="PANTHER" id="PTHR43797">
    <property type="entry name" value="HOMOCYSTEINE/CYSTEINE SYNTHASE"/>
    <property type="match status" value="1"/>
</dbReference>
<keyword evidence="4 5" id="KW-0663">Pyridoxal phosphate</keyword>
<dbReference type="GO" id="GO:0030170">
    <property type="term" value="F:pyridoxal phosphate binding"/>
    <property type="evidence" value="ECO:0007669"/>
    <property type="project" value="InterPro"/>
</dbReference>
<dbReference type="SUPFAM" id="SSF53383">
    <property type="entry name" value="PLP-dependent transferases"/>
    <property type="match status" value="1"/>
</dbReference>
<dbReference type="GO" id="GO:0019346">
    <property type="term" value="P:transsulfuration"/>
    <property type="evidence" value="ECO:0007669"/>
    <property type="project" value="InterPro"/>
</dbReference>
<evidence type="ECO:0000256" key="2">
    <source>
        <dbReference type="ARBA" id="ARBA00009077"/>
    </source>
</evidence>
<evidence type="ECO:0000256" key="5">
    <source>
        <dbReference type="RuleBase" id="RU362118"/>
    </source>
</evidence>
<dbReference type="GO" id="GO:0071269">
    <property type="term" value="P:L-homocysteine biosynthetic process"/>
    <property type="evidence" value="ECO:0007669"/>
    <property type="project" value="TreeGrafter"/>
</dbReference>
<reference evidence="6 7" key="1">
    <citation type="journal article" date="2018" name="Harmful Algae">
        <title>The highly heterogeneous methylated genomes and diverse restriction-modification systems of bloom-forming Microcystis.</title>
        <authorList>
            <person name="Zhao L."/>
            <person name="Song Y."/>
            <person name="Li L."/>
            <person name="Gan N."/>
            <person name="Brand J.J."/>
            <person name="Song L."/>
        </authorList>
    </citation>
    <scope>NUCLEOTIDE SEQUENCE [LARGE SCALE GENOMIC DNA]</scope>
    <source>
        <strain evidence="6 7">PCC 7806SL</strain>
    </source>
</reference>
<dbReference type="GO" id="GO:0003961">
    <property type="term" value="F:O-acetylhomoserine aminocarboxypropyltransferase activity"/>
    <property type="evidence" value="ECO:0007669"/>
    <property type="project" value="TreeGrafter"/>
</dbReference>
<dbReference type="Pfam" id="PF01053">
    <property type="entry name" value="Cys_Met_Meta_PP"/>
    <property type="match status" value="1"/>
</dbReference>
<dbReference type="InterPro" id="IPR015424">
    <property type="entry name" value="PyrdxlP-dep_Trfase"/>
</dbReference>
<comment type="similarity">
    <text evidence="2 5">Belongs to the trans-sulfuration enzymes family.</text>
</comment>
<dbReference type="InterPro" id="IPR006235">
    <property type="entry name" value="OAc-hSer/O-AcSer_sulfhydrylase"/>
</dbReference>
<gene>
    <name evidence="6" type="ORF">BH695_1362</name>
</gene>
<evidence type="ECO:0000313" key="7">
    <source>
        <dbReference type="Proteomes" id="UP000192439"/>
    </source>
</evidence>
<keyword evidence="3" id="KW-0808">Transferase</keyword>
<name>A0AB33BQ44_MICA7</name>
<proteinExistence type="inferred from homology"/>
<sequence length="41" mass="4687">MVLNEEEQRSAGVTPELIRVSVGLEHIDDIIEDFQQTFQSL</sequence>
<dbReference type="InterPro" id="IPR000277">
    <property type="entry name" value="Cys/Met-Metab_PyrdxlP-dep_enz"/>
</dbReference>
<dbReference type="Gene3D" id="3.90.1150.10">
    <property type="entry name" value="Aspartate Aminotransferase, domain 1"/>
    <property type="match status" value="1"/>
</dbReference>
<accession>A0AB33BQ44</accession>
<dbReference type="GO" id="GO:0005737">
    <property type="term" value="C:cytoplasm"/>
    <property type="evidence" value="ECO:0007669"/>
    <property type="project" value="TreeGrafter"/>
</dbReference>
<evidence type="ECO:0000313" key="6">
    <source>
        <dbReference type="EMBL" id="ARI80643.1"/>
    </source>
</evidence>
<dbReference type="Proteomes" id="UP000192439">
    <property type="component" value="Chromosome"/>
</dbReference>
<organism evidence="6 7">
    <name type="scientific">Microcystis aeruginosa PCC 7806SL</name>
    <dbReference type="NCBI Taxonomy" id="1903187"/>
    <lineage>
        <taxon>Bacteria</taxon>
        <taxon>Bacillati</taxon>
        <taxon>Cyanobacteriota</taxon>
        <taxon>Cyanophyceae</taxon>
        <taxon>Oscillatoriophycideae</taxon>
        <taxon>Chroococcales</taxon>
        <taxon>Microcystaceae</taxon>
        <taxon>Microcystis</taxon>
    </lineage>
</organism>
<comment type="cofactor">
    <cofactor evidence="1 5">
        <name>pyridoxal 5'-phosphate</name>
        <dbReference type="ChEBI" id="CHEBI:597326"/>
    </cofactor>
</comment>
<keyword evidence="7" id="KW-1185">Reference proteome</keyword>